<evidence type="ECO:0000256" key="1">
    <source>
        <dbReference type="SAM" id="MobiDB-lite"/>
    </source>
</evidence>
<gene>
    <name evidence="3" type="ORF">A2892_04365</name>
</gene>
<proteinExistence type="predicted"/>
<evidence type="ECO:0000313" key="3">
    <source>
        <dbReference type="EMBL" id="OGM60860.1"/>
    </source>
</evidence>
<keyword evidence="2" id="KW-0812">Transmembrane</keyword>
<organism evidence="3 4">
    <name type="scientific">Candidatus Woesebacteria bacterium RIFCSPLOWO2_01_FULL_39_10b</name>
    <dbReference type="NCBI Taxonomy" id="1802517"/>
    <lineage>
        <taxon>Bacteria</taxon>
        <taxon>Candidatus Woeseibacteriota</taxon>
    </lineage>
</organism>
<evidence type="ECO:0000256" key="2">
    <source>
        <dbReference type="SAM" id="Phobius"/>
    </source>
</evidence>
<sequence>MKKPKAPRLVTVSVLTTITIIFWVFYGLYELLTSEPSLNIPPEILSPISPTLDINSLDKLQQRIFFEQGQTIITPGISENPSPTPSPQAEEITLTPTGTPTE</sequence>
<feature type="transmembrane region" description="Helical" evidence="2">
    <location>
        <begin position="9"/>
        <end position="29"/>
    </location>
</feature>
<comment type="caution">
    <text evidence="3">The sequence shown here is derived from an EMBL/GenBank/DDBJ whole genome shotgun (WGS) entry which is preliminary data.</text>
</comment>
<evidence type="ECO:0000313" key="4">
    <source>
        <dbReference type="Proteomes" id="UP000176404"/>
    </source>
</evidence>
<name>A0A1F8BA91_9BACT</name>
<dbReference type="STRING" id="1802517.A2892_04365"/>
<dbReference type="AlphaFoldDB" id="A0A1F8BA91"/>
<reference evidence="3 4" key="1">
    <citation type="journal article" date="2016" name="Nat. Commun.">
        <title>Thousands of microbial genomes shed light on interconnected biogeochemical processes in an aquifer system.</title>
        <authorList>
            <person name="Anantharaman K."/>
            <person name="Brown C.T."/>
            <person name="Hug L.A."/>
            <person name="Sharon I."/>
            <person name="Castelle C.J."/>
            <person name="Probst A.J."/>
            <person name="Thomas B.C."/>
            <person name="Singh A."/>
            <person name="Wilkins M.J."/>
            <person name="Karaoz U."/>
            <person name="Brodie E.L."/>
            <person name="Williams K.H."/>
            <person name="Hubbard S.S."/>
            <person name="Banfield J.F."/>
        </authorList>
    </citation>
    <scope>NUCLEOTIDE SEQUENCE [LARGE SCALE GENOMIC DNA]</scope>
</reference>
<dbReference type="EMBL" id="MGHD01000002">
    <property type="protein sequence ID" value="OGM60860.1"/>
    <property type="molecule type" value="Genomic_DNA"/>
</dbReference>
<protein>
    <submittedName>
        <fullName evidence="3">Uncharacterized protein</fullName>
    </submittedName>
</protein>
<keyword evidence="2" id="KW-0472">Membrane</keyword>
<feature type="region of interest" description="Disordered" evidence="1">
    <location>
        <begin position="74"/>
        <end position="102"/>
    </location>
</feature>
<dbReference type="Proteomes" id="UP000176404">
    <property type="component" value="Unassembled WGS sequence"/>
</dbReference>
<keyword evidence="2" id="KW-1133">Transmembrane helix</keyword>
<accession>A0A1F8BA91</accession>